<reference evidence="1 2" key="2">
    <citation type="journal article" date="2022" name="Mol. Ecol. Resour.">
        <title>The genomes of chicory, endive, great burdock and yacon provide insights into Asteraceae paleo-polyploidization history and plant inulin production.</title>
        <authorList>
            <person name="Fan W."/>
            <person name="Wang S."/>
            <person name="Wang H."/>
            <person name="Wang A."/>
            <person name="Jiang F."/>
            <person name="Liu H."/>
            <person name="Zhao H."/>
            <person name="Xu D."/>
            <person name="Zhang Y."/>
        </authorList>
    </citation>
    <scope>NUCLEOTIDE SEQUENCE [LARGE SCALE GENOMIC DNA]</scope>
    <source>
        <strain evidence="2">cv. Yunnan</strain>
        <tissue evidence="1">Leaves</tissue>
    </source>
</reference>
<dbReference type="Proteomes" id="UP001056120">
    <property type="component" value="Linkage Group LG27"/>
</dbReference>
<proteinExistence type="predicted"/>
<organism evidence="1 2">
    <name type="scientific">Smallanthus sonchifolius</name>
    <dbReference type="NCBI Taxonomy" id="185202"/>
    <lineage>
        <taxon>Eukaryota</taxon>
        <taxon>Viridiplantae</taxon>
        <taxon>Streptophyta</taxon>
        <taxon>Embryophyta</taxon>
        <taxon>Tracheophyta</taxon>
        <taxon>Spermatophyta</taxon>
        <taxon>Magnoliopsida</taxon>
        <taxon>eudicotyledons</taxon>
        <taxon>Gunneridae</taxon>
        <taxon>Pentapetalae</taxon>
        <taxon>asterids</taxon>
        <taxon>campanulids</taxon>
        <taxon>Asterales</taxon>
        <taxon>Asteraceae</taxon>
        <taxon>Asteroideae</taxon>
        <taxon>Heliantheae alliance</taxon>
        <taxon>Millerieae</taxon>
        <taxon>Smallanthus</taxon>
    </lineage>
</organism>
<gene>
    <name evidence="1" type="ORF">L1987_79581</name>
</gene>
<comment type="caution">
    <text evidence="1">The sequence shown here is derived from an EMBL/GenBank/DDBJ whole genome shotgun (WGS) entry which is preliminary data.</text>
</comment>
<protein>
    <submittedName>
        <fullName evidence="1">Uncharacterized protein</fullName>
    </submittedName>
</protein>
<dbReference type="EMBL" id="CM042044">
    <property type="protein sequence ID" value="KAI3685912.1"/>
    <property type="molecule type" value="Genomic_DNA"/>
</dbReference>
<evidence type="ECO:0000313" key="1">
    <source>
        <dbReference type="EMBL" id="KAI3685912.1"/>
    </source>
</evidence>
<reference evidence="2" key="1">
    <citation type="journal article" date="2022" name="Mol. Ecol. Resour.">
        <title>The genomes of chicory, endive, great burdock and yacon provide insights into Asteraceae palaeo-polyploidization history and plant inulin production.</title>
        <authorList>
            <person name="Fan W."/>
            <person name="Wang S."/>
            <person name="Wang H."/>
            <person name="Wang A."/>
            <person name="Jiang F."/>
            <person name="Liu H."/>
            <person name="Zhao H."/>
            <person name="Xu D."/>
            <person name="Zhang Y."/>
        </authorList>
    </citation>
    <scope>NUCLEOTIDE SEQUENCE [LARGE SCALE GENOMIC DNA]</scope>
    <source>
        <strain evidence="2">cv. Yunnan</strain>
    </source>
</reference>
<evidence type="ECO:0000313" key="2">
    <source>
        <dbReference type="Proteomes" id="UP001056120"/>
    </source>
</evidence>
<keyword evidence="2" id="KW-1185">Reference proteome</keyword>
<sequence>MCRPSLAPPKSTKVPRAGSDGRSEKCRLDYYPPEITKEGKCRIQCKLKPSAADGVVTAATPGNPLQNVHTSVNDIPIAPMGIKIANAPRVDEYGFTMVSKHNKWGPIKLQSKNQKPQGWAPLAKQQGTHVEVINEPRVPPIAPKKVNSGFNYSRAVHGGKGSPRQQRDLTHQVANSNATCIPTSTPACLGNGVGSSNPSIDLGFDSANRFSVLDIPSSIKFNKLMVGQDDLYPPDSGLADSMDVEMNALNSKENVEFMSNRKYGITDAQKQVIVNCIRDFKYVQAEAVEEWTQGEWDFFADKCMELGLDPKNSILYPEEDTEIVDDEDMDGFESAHAVSHLKKLGSYSDPVVTKSPNRK</sequence>
<accession>A0ACB8YJJ1</accession>
<name>A0ACB8YJJ1_9ASTR</name>